<protein>
    <submittedName>
        <fullName evidence="5">DC1</fullName>
    </submittedName>
</protein>
<organism evidence="5 6">
    <name type="scientific">Dillenia turbinata</name>
    <dbReference type="NCBI Taxonomy" id="194707"/>
    <lineage>
        <taxon>Eukaryota</taxon>
        <taxon>Viridiplantae</taxon>
        <taxon>Streptophyta</taxon>
        <taxon>Embryophyta</taxon>
        <taxon>Tracheophyta</taxon>
        <taxon>Spermatophyta</taxon>
        <taxon>Magnoliopsida</taxon>
        <taxon>eudicotyledons</taxon>
        <taxon>Gunneridae</taxon>
        <taxon>Pentapetalae</taxon>
        <taxon>Dilleniales</taxon>
        <taxon>Dilleniaceae</taxon>
        <taxon>Dillenia</taxon>
    </lineage>
</organism>
<keyword evidence="3" id="KW-0862">Zinc</keyword>
<reference evidence="5 6" key="1">
    <citation type="submission" date="2023-12" db="EMBL/GenBank/DDBJ databases">
        <title>A high-quality genome assembly for Dillenia turbinata (Dilleniales).</title>
        <authorList>
            <person name="Chanderbali A."/>
        </authorList>
    </citation>
    <scope>NUCLEOTIDE SEQUENCE [LARGE SCALE GENOMIC DNA]</scope>
    <source>
        <strain evidence="5">LSX21</strain>
        <tissue evidence="5">Leaf</tissue>
    </source>
</reference>
<dbReference type="SUPFAM" id="SSF57889">
    <property type="entry name" value="Cysteine-rich domain"/>
    <property type="match status" value="2"/>
</dbReference>
<name>A0AAN8ZS59_9MAGN</name>
<keyword evidence="2" id="KW-0677">Repeat</keyword>
<evidence type="ECO:0000313" key="6">
    <source>
        <dbReference type="Proteomes" id="UP001370490"/>
    </source>
</evidence>
<dbReference type="Gene3D" id="3.30.60.20">
    <property type="match status" value="1"/>
</dbReference>
<comment type="caution">
    <text evidence="5">The sequence shown here is derived from an EMBL/GenBank/DDBJ whole genome shotgun (WGS) entry which is preliminary data.</text>
</comment>
<accession>A0AAN8ZS59</accession>
<evidence type="ECO:0000256" key="2">
    <source>
        <dbReference type="ARBA" id="ARBA00022737"/>
    </source>
</evidence>
<dbReference type="InterPro" id="IPR002219">
    <property type="entry name" value="PKC_DAG/PE"/>
</dbReference>
<evidence type="ECO:0000313" key="5">
    <source>
        <dbReference type="EMBL" id="KAK6943605.1"/>
    </source>
</evidence>
<dbReference type="EMBL" id="JBAMMX010000003">
    <property type="protein sequence ID" value="KAK6943605.1"/>
    <property type="molecule type" value="Genomic_DNA"/>
</dbReference>
<proteinExistence type="predicted"/>
<evidence type="ECO:0000256" key="3">
    <source>
        <dbReference type="ARBA" id="ARBA00022833"/>
    </source>
</evidence>
<dbReference type="Pfam" id="PF03107">
    <property type="entry name" value="C1_2"/>
    <property type="match status" value="3"/>
</dbReference>
<dbReference type="Proteomes" id="UP001370490">
    <property type="component" value="Unassembled WGS sequence"/>
</dbReference>
<dbReference type="PANTHER" id="PTHR47841">
    <property type="entry name" value="DIACYLGLYCEROL KINASE THETA-LIKE-RELATED"/>
    <property type="match status" value="1"/>
</dbReference>
<dbReference type="InterPro" id="IPR004146">
    <property type="entry name" value="DC1"/>
</dbReference>
<keyword evidence="6" id="KW-1185">Reference proteome</keyword>
<evidence type="ECO:0000259" key="4">
    <source>
        <dbReference type="PROSITE" id="PS50081"/>
    </source>
</evidence>
<gene>
    <name evidence="5" type="ORF">RJ641_024707</name>
</gene>
<keyword evidence="1" id="KW-0479">Metal-binding</keyword>
<feature type="domain" description="Phorbol-ester/DAG-type" evidence="4">
    <location>
        <begin position="17"/>
        <end position="64"/>
    </location>
</feature>
<dbReference type="AlphaFoldDB" id="A0AAN8ZS59"/>
<dbReference type="PANTHER" id="PTHR47841:SF7">
    <property type="entry name" value="CYSTEINE_HISTIDINE-RICH C1 DOMAIN PROTEIN"/>
    <property type="match status" value="1"/>
</dbReference>
<evidence type="ECO:0000256" key="1">
    <source>
        <dbReference type="ARBA" id="ARBA00022723"/>
    </source>
</evidence>
<sequence>MAPVPKTKTITHFSHPDHQLTEINAQTKFLCHGCKTLGISKRYQCQYCNYVLHDYCATCPPTLSTLMHPVPNHPLKLVTRKPKHLCQNDRICDLCSSQIEGLFYHCKVCQFDLHPLCTQLPQNLRHALHPQHFLTLQPLLSASAPAHAFCAVCQGACARWRYRCETCNFDIHIDCVVAPPPPPSPPPMMNGSYGAYPGPSSFAYNPSQDVVGREGGGGVFGARKNFGRIMYALVEKLTVGAVADMVFGFGGSSDWDLSSFI</sequence>
<dbReference type="InterPro" id="IPR046349">
    <property type="entry name" value="C1-like_sf"/>
</dbReference>
<dbReference type="GO" id="GO:0046872">
    <property type="term" value="F:metal ion binding"/>
    <property type="evidence" value="ECO:0007669"/>
    <property type="project" value="UniProtKB-KW"/>
</dbReference>
<dbReference type="PROSITE" id="PS50081">
    <property type="entry name" value="ZF_DAG_PE_2"/>
    <property type="match status" value="1"/>
</dbReference>